<reference evidence="14" key="1">
    <citation type="submission" date="2024-10" db="EMBL/GenBank/DDBJ databases">
        <authorList>
            <person name="Lesea H.P."/>
            <person name="Kuehl J.V."/>
            <person name="Chandonia J.-M."/>
        </authorList>
    </citation>
    <scope>NUCLEOTIDE SEQUENCE</scope>
    <source>
        <strain evidence="14">FW102-FHT14D07</strain>
    </source>
</reference>
<dbReference type="Gene3D" id="2.40.170.20">
    <property type="entry name" value="TonB-dependent receptor, beta-barrel domain"/>
    <property type="match status" value="1"/>
</dbReference>
<dbReference type="SUPFAM" id="SSF56935">
    <property type="entry name" value="Porins"/>
    <property type="match status" value="1"/>
</dbReference>
<dbReference type="PROSITE" id="PS52016">
    <property type="entry name" value="TONB_DEPENDENT_REC_3"/>
    <property type="match status" value="1"/>
</dbReference>
<evidence type="ECO:0000256" key="11">
    <source>
        <dbReference type="SAM" id="SignalP"/>
    </source>
</evidence>
<evidence type="ECO:0000256" key="5">
    <source>
        <dbReference type="ARBA" id="ARBA00023077"/>
    </source>
</evidence>
<keyword evidence="2 8" id="KW-0813">Transport</keyword>
<comment type="similarity">
    <text evidence="8 9">Belongs to the TonB-dependent receptor family.</text>
</comment>
<evidence type="ECO:0000256" key="1">
    <source>
        <dbReference type="ARBA" id="ARBA00004571"/>
    </source>
</evidence>
<feature type="region of interest" description="Disordered" evidence="10">
    <location>
        <begin position="29"/>
        <end position="60"/>
    </location>
</feature>
<feature type="compositionally biased region" description="Polar residues" evidence="10">
    <location>
        <begin position="34"/>
        <end position="49"/>
    </location>
</feature>
<keyword evidence="5 9" id="KW-0798">TonB box</keyword>
<name>A0AB74UW46_9GAMM</name>
<evidence type="ECO:0000256" key="6">
    <source>
        <dbReference type="ARBA" id="ARBA00023136"/>
    </source>
</evidence>
<sequence length="967" mass="106228">MLKTKLAAAVLVALSFGPCAAFAHGRDAHDATGQAGTSGVQQDNMQSADDGNHPTPDSTKAKKLEAVTVTGSLIPQTEIETATPITTITAADIKARGFTTVAEALQQSSFATGSVQGSQFSAGFTPTAQTLSMFGMPVGFVKYLIDGRPMGNFPGLYNGSDVFNNLSGIPTEMVDRIEILPGGQSSLYGSDAIAGVVNIILKKHLDGGPVVDARYGWHSDGGGASRRISVADNFSAGRFNLLVGGQFESTQPIWRRDRDLTAHYYTHGTSPAVASRDYLVLGYFTGYHFFDPDNCSGLTDQWYGNEGKRHRAGKGDYCGSFTSPGYATLTTDNKQANFYTHATFDVNDNLQLYGDLLYNYQEQKYTNGADYTWWGTNVVTAAAGGGYFWDPRIGDYMLVQRNFSPEEVGGYKNIMSKDTENSYMLTLGAKGTLGQSAWDYELSFMHSDDKLQSRVFQRFTKPIEDYFASHVMGPQMGTYYGYPVFQPDYEALYHPVSNADFRAFTGYTEDNAKTWDNLLRAQLTNGSLFSLPGGDAGIAMVLEGGNEGWDSTPDPRLLQDIDYNGNQVPYVWGWSATPGAGHRSRYAATTELRLPVLSQLTLDVSGRYDSYKVASSRVSHKTYNFGIEYRPFETLLLRGRYGTAFKVPTLSDEFQGLSGYYSSVTDYLNCGRLGFSGANIDQCPTPYDNEQFNGHTSGNPALKPITAKVWTYGFVWAPTPKLSFNVDYLHWDISNEVAQVSADQLSNTQYLCDIGTLDMNSTTCSMAFSLVTRGPGQGNLLGHIISIATPKQNVANEKVNALTAGVNYVQDIGRFGQLALNLSYSDMFKHTYQDYPTDEPVDLLRHPNWSTDFKSKANGSITWSNAKWSTTLYANRFGSTPNYLASSLDNYTSPGTGRLGPWTLYNASVTFNPTKALGLSLMVNNLFNKMPPRDTSYSGLTAEPYNIFNYNVFGRAIYVEASYKFGR</sequence>
<dbReference type="InterPro" id="IPR039426">
    <property type="entry name" value="TonB-dep_rcpt-like"/>
</dbReference>
<comment type="subcellular location">
    <subcellularLocation>
        <location evidence="1 8">Cell outer membrane</location>
        <topology evidence="1 8">Multi-pass membrane protein</topology>
    </subcellularLocation>
</comment>
<dbReference type="PANTHER" id="PTHR47234">
    <property type="match status" value="1"/>
</dbReference>
<organism evidence="14">
    <name type="scientific">Rhodanobacter sp. FW102-FHT14D07</name>
    <dbReference type="NCBI Taxonomy" id="3351462"/>
    <lineage>
        <taxon>Bacteria</taxon>
        <taxon>Pseudomonadati</taxon>
        <taxon>Pseudomonadota</taxon>
        <taxon>Gammaproteobacteria</taxon>
        <taxon>Lysobacterales</taxon>
        <taxon>Rhodanobacteraceae</taxon>
        <taxon>Rhodanobacter</taxon>
    </lineage>
</organism>
<evidence type="ECO:0000259" key="13">
    <source>
        <dbReference type="Pfam" id="PF07715"/>
    </source>
</evidence>
<keyword evidence="11" id="KW-0732">Signal</keyword>
<gene>
    <name evidence="14" type="ORF">ACFYG5_01630</name>
</gene>
<evidence type="ECO:0000313" key="14">
    <source>
        <dbReference type="EMBL" id="XIA18866.1"/>
    </source>
</evidence>
<evidence type="ECO:0000256" key="2">
    <source>
        <dbReference type="ARBA" id="ARBA00022448"/>
    </source>
</evidence>
<feature type="signal peptide" evidence="11">
    <location>
        <begin position="1"/>
        <end position="23"/>
    </location>
</feature>
<evidence type="ECO:0000256" key="4">
    <source>
        <dbReference type="ARBA" id="ARBA00022692"/>
    </source>
</evidence>
<dbReference type="GO" id="GO:0009279">
    <property type="term" value="C:cell outer membrane"/>
    <property type="evidence" value="ECO:0007669"/>
    <property type="project" value="UniProtKB-SubCell"/>
</dbReference>
<dbReference type="PANTHER" id="PTHR47234:SF1">
    <property type="entry name" value="TONB-DEPENDENT RECEPTOR"/>
    <property type="match status" value="1"/>
</dbReference>
<feature type="domain" description="TonB-dependent receptor-like beta-barrel" evidence="12">
    <location>
        <begin position="422"/>
        <end position="926"/>
    </location>
</feature>
<dbReference type="RefSeq" id="WP_395119946.1">
    <property type="nucleotide sequence ID" value="NZ_CP170721.1"/>
</dbReference>
<accession>A0AB74UW46</accession>
<dbReference type="Pfam" id="PF00593">
    <property type="entry name" value="TonB_dep_Rec_b-barrel"/>
    <property type="match status" value="1"/>
</dbReference>
<evidence type="ECO:0000256" key="10">
    <source>
        <dbReference type="SAM" id="MobiDB-lite"/>
    </source>
</evidence>
<keyword evidence="14" id="KW-0675">Receptor</keyword>
<evidence type="ECO:0000259" key="12">
    <source>
        <dbReference type="Pfam" id="PF00593"/>
    </source>
</evidence>
<dbReference type="EMBL" id="CP170721">
    <property type="protein sequence ID" value="XIA18866.1"/>
    <property type="molecule type" value="Genomic_DNA"/>
</dbReference>
<dbReference type="AlphaFoldDB" id="A0AB74UW46"/>
<dbReference type="Pfam" id="PF07715">
    <property type="entry name" value="Plug"/>
    <property type="match status" value="1"/>
</dbReference>
<keyword evidence="3 8" id="KW-1134">Transmembrane beta strand</keyword>
<keyword evidence="4 8" id="KW-0812">Transmembrane</keyword>
<feature type="domain" description="TonB-dependent receptor plug" evidence="13">
    <location>
        <begin position="79"/>
        <end position="196"/>
    </location>
</feature>
<evidence type="ECO:0000256" key="8">
    <source>
        <dbReference type="PROSITE-ProRule" id="PRU01360"/>
    </source>
</evidence>
<evidence type="ECO:0000256" key="7">
    <source>
        <dbReference type="ARBA" id="ARBA00023237"/>
    </source>
</evidence>
<proteinExistence type="inferred from homology"/>
<dbReference type="InterPro" id="IPR000531">
    <property type="entry name" value="Beta-barrel_TonB"/>
</dbReference>
<keyword evidence="6 8" id="KW-0472">Membrane</keyword>
<dbReference type="InterPro" id="IPR012910">
    <property type="entry name" value="Plug_dom"/>
</dbReference>
<feature type="chain" id="PRO_5044502644" evidence="11">
    <location>
        <begin position="24"/>
        <end position="967"/>
    </location>
</feature>
<dbReference type="InterPro" id="IPR037066">
    <property type="entry name" value="Plug_dom_sf"/>
</dbReference>
<evidence type="ECO:0000256" key="9">
    <source>
        <dbReference type="RuleBase" id="RU003357"/>
    </source>
</evidence>
<dbReference type="InterPro" id="IPR036942">
    <property type="entry name" value="Beta-barrel_TonB_sf"/>
</dbReference>
<keyword evidence="7 8" id="KW-0998">Cell outer membrane</keyword>
<evidence type="ECO:0000256" key="3">
    <source>
        <dbReference type="ARBA" id="ARBA00022452"/>
    </source>
</evidence>
<dbReference type="Gene3D" id="2.170.130.10">
    <property type="entry name" value="TonB-dependent receptor, plug domain"/>
    <property type="match status" value="1"/>
</dbReference>
<protein>
    <submittedName>
        <fullName evidence="14">TonB-dependent receptor domain-containing protein</fullName>
    </submittedName>
</protein>